<evidence type="ECO:0000256" key="1">
    <source>
        <dbReference type="SAM" id="MobiDB-lite"/>
    </source>
</evidence>
<dbReference type="Proteomes" id="UP001488838">
    <property type="component" value="Unassembled WGS sequence"/>
</dbReference>
<dbReference type="EMBL" id="JBBHLL010001484">
    <property type="protein sequence ID" value="KAK7796041.1"/>
    <property type="molecule type" value="Genomic_DNA"/>
</dbReference>
<name>A0AAW0H3M5_MYOGA</name>
<organism evidence="2 3">
    <name type="scientific">Myodes glareolus</name>
    <name type="common">Bank vole</name>
    <name type="synonym">Clethrionomys glareolus</name>
    <dbReference type="NCBI Taxonomy" id="447135"/>
    <lineage>
        <taxon>Eukaryota</taxon>
        <taxon>Metazoa</taxon>
        <taxon>Chordata</taxon>
        <taxon>Craniata</taxon>
        <taxon>Vertebrata</taxon>
        <taxon>Euteleostomi</taxon>
        <taxon>Mammalia</taxon>
        <taxon>Eutheria</taxon>
        <taxon>Euarchontoglires</taxon>
        <taxon>Glires</taxon>
        <taxon>Rodentia</taxon>
        <taxon>Myomorpha</taxon>
        <taxon>Muroidea</taxon>
        <taxon>Cricetidae</taxon>
        <taxon>Arvicolinae</taxon>
        <taxon>Myodes</taxon>
    </lineage>
</organism>
<dbReference type="AlphaFoldDB" id="A0AAW0H3M5"/>
<keyword evidence="3" id="KW-1185">Reference proteome</keyword>
<reference evidence="2 3" key="1">
    <citation type="journal article" date="2023" name="bioRxiv">
        <title>Conserved and derived expression patterns and positive selection on dental genes reveal complex evolutionary context of ever-growing rodent molars.</title>
        <authorList>
            <person name="Calamari Z.T."/>
            <person name="Song A."/>
            <person name="Cohen E."/>
            <person name="Akter M."/>
            <person name="Roy R.D."/>
            <person name="Hallikas O."/>
            <person name="Christensen M.M."/>
            <person name="Li P."/>
            <person name="Marangoni P."/>
            <person name="Jernvall J."/>
            <person name="Klein O.D."/>
        </authorList>
    </citation>
    <scope>NUCLEOTIDE SEQUENCE [LARGE SCALE GENOMIC DNA]</scope>
    <source>
        <strain evidence="2">V071</strain>
    </source>
</reference>
<feature type="non-terminal residue" evidence="2">
    <location>
        <position position="1"/>
    </location>
</feature>
<protein>
    <submittedName>
        <fullName evidence="2">Uncharacterized protein</fullName>
    </submittedName>
</protein>
<proteinExistence type="predicted"/>
<accession>A0AAW0H3M5</accession>
<sequence>LNVKLCSFPYSSLLHPRQYSGQLGQASSQAWDTGGRPNRTSLLGSCSHHFASIQKQVSGRAGQSPKAQHSSTEGHALTASSTSTAVTKACEGVRNAEEGNTLKINRQDQRFSPTHICTAQVRGRRHLISRVPLDFISFQNHDASNYLCHILCW</sequence>
<feature type="region of interest" description="Disordered" evidence="1">
    <location>
        <begin position="57"/>
        <end position="83"/>
    </location>
</feature>
<gene>
    <name evidence="2" type="ORF">U0070_021836</name>
</gene>
<evidence type="ECO:0000313" key="3">
    <source>
        <dbReference type="Proteomes" id="UP001488838"/>
    </source>
</evidence>
<comment type="caution">
    <text evidence="2">The sequence shown here is derived from an EMBL/GenBank/DDBJ whole genome shotgun (WGS) entry which is preliminary data.</text>
</comment>
<evidence type="ECO:0000313" key="2">
    <source>
        <dbReference type="EMBL" id="KAK7796041.1"/>
    </source>
</evidence>